<dbReference type="GeneID" id="105160155"/>
<feature type="region of interest" description="Disordered" evidence="1">
    <location>
        <begin position="67"/>
        <end position="95"/>
    </location>
</feature>
<dbReference type="CDD" id="cd00303">
    <property type="entry name" value="retropepsin_like"/>
    <property type="match status" value="1"/>
</dbReference>
<accession>A0A6I9SXV7</accession>
<feature type="compositionally biased region" description="Basic and acidic residues" evidence="1">
    <location>
        <begin position="67"/>
        <end position="94"/>
    </location>
</feature>
<reference evidence="3" key="1">
    <citation type="submission" date="2025-08" db="UniProtKB">
        <authorList>
            <consortium name="RefSeq"/>
        </authorList>
    </citation>
    <scope>IDENTIFICATION</scope>
</reference>
<organism evidence="2 3">
    <name type="scientific">Sesamum indicum</name>
    <name type="common">Oriental sesame</name>
    <name type="synonym">Sesamum orientale</name>
    <dbReference type="NCBI Taxonomy" id="4182"/>
    <lineage>
        <taxon>Eukaryota</taxon>
        <taxon>Viridiplantae</taxon>
        <taxon>Streptophyta</taxon>
        <taxon>Embryophyta</taxon>
        <taxon>Tracheophyta</taxon>
        <taxon>Spermatophyta</taxon>
        <taxon>Magnoliopsida</taxon>
        <taxon>eudicotyledons</taxon>
        <taxon>Gunneridae</taxon>
        <taxon>Pentapetalae</taxon>
        <taxon>asterids</taxon>
        <taxon>lamiids</taxon>
        <taxon>Lamiales</taxon>
        <taxon>Pedaliaceae</taxon>
        <taxon>Sesamum</taxon>
    </lineage>
</organism>
<evidence type="ECO:0000313" key="2">
    <source>
        <dbReference type="Proteomes" id="UP000504604"/>
    </source>
</evidence>
<keyword evidence="2" id="KW-1185">Reference proteome</keyword>
<dbReference type="KEGG" id="sind:105160155"/>
<dbReference type="InParanoid" id="A0A6I9SXV7"/>
<dbReference type="OrthoDB" id="1436165at2759"/>
<dbReference type="PANTHER" id="PTHR33240">
    <property type="entry name" value="OS08G0508500 PROTEIN"/>
    <property type="match status" value="1"/>
</dbReference>
<proteinExistence type="predicted"/>
<evidence type="ECO:0000313" key="3">
    <source>
        <dbReference type="RefSeq" id="XP_011075720.1"/>
    </source>
</evidence>
<dbReference type="RefSeq" id="XP_011075720.1">
    <property type="nucleotide sequence ID" value="XM_011077418.1"/>
</dbReference>
<name>A0A6I9SXV7_SESIN</name>
<dbReference type="Proteomes" id="UP000504604">
    <property type="component" value="Linkage group LG4"/>
</dbReference>
<feature type="region of interest" description="Disordered" evidence="1">
    <location>
        <begin position="108"/>
        <end position="128"/>
    </location>
</feature>
<dbReference type="PANTHER" id="PTHR33240:SF15">
    <property type="entry name" value="GAG-PRO-LIKE PROTEIN"/>
    <property type="match status" value="1"/>
</dbReference>
<gene>
    <name evidence="3" type="primary">LOC105160155</name>
</gene>
<sequence length="271" mass="30815">MVEKTDVLKWPCHTRFTPVKKFSNEYFKFHRERGHDTEDCFQLKDEIDRLIRQGYFKDLILHGRDVESGARKSRSRSRDRGQGREKDERKESNVRDNAPVKDVIYTIARGPEGGDSGRTRKRQGRINQTSQLVMNVEPEEEIVFGDKDVAERIGSQNDPMVIKIDIGNFVVHKVLVHNGSFTDIIFGDVLVKMGQDNAKLEPVRTPLVGFGGTEVESLGTIDLPVSLGEEPKCKTLMVKFLFVDTPFAYTVILGRPGVILSEQLFQHTILK</sequence>
<evidence type="ECO:0000256" key="1">
    <source>
        <dbReference type="SAM" id="MobiDB-lite"/>
    </source>
</evidence>
<protein>
    <submittedName>
        <fullName evidence="3">Uncharacterized protein LOC105160155</fullName>
    </submittedName>
</protein>
<dbReference type="AlphaFoldDB" id="A0A6I9SXV7"/>